<sequence>MRGLGSGGVTTRPTYVLPLRWTGDDGRGAELTAYLAWLAARCDVVVVDGSPADLYERHHRDWSPHALVCRPDADLRCLNGKVHGVMTGVRRAHGEYVVIADDDVRYDEASWNAVITALGHADLVIPQNYFDPLPWHARWDTARSLINRAFGTDYPGTLALRRSAFTRAGGYDGDVLFENLELIRTLEVTGAVVRPELSIFVARRPPASRGFWSQRVRQAYDSLAQPGRLAAELALVPVMAAATSRGARPLLTTVAAGALAAVTAAEIGRRRAGGTSVYPRSSPLWAPAWVCERALCSWAALGLRLLRGGVPYAGTRLRVAAHSTAGLTRRSPVHGSCHPEHGSQPPCGGRRRTA</sequence>
<evidence type="ECO:0000256" key="1">
    <source>
        <dbReference type="SAM" id="MobiDB-lite"/>
    </source>
</evidence>
<name>A0A6N9YNZ0_9ACTN</name>
<dbReference type="SUPFAM" id="SSF53448">
    <property type="entry name" value="Nucleotide-diphospho-sugar transferases"/>
    <property type="match status" value="1"/>
</dbReference>
<comment type="caution">
    <text evidence="2">The sequence shown here is derived from an EMBL/GenBank/DDBJ whole genome shotgun (WGS) entry which is preliminary data.</text>
</comment>
<gene>
    <name evidence="2" type="ORF">G1H11_14660</name>
</gene>
<dbReference type="RefSeq" id="WP_163819330.1">
    <property type="nucleotide sequence ID" value="NZ_JAAGOB010000007.1"/>
</dbReference>
<feature type="region of interest" description="Disordered" evidence="1">
    <location>
        <begin position="327"/>
        <end position="354"/>
    </location>
</feature>
<accession>A0A6N9YNZ0</accession>
<dbReference type="AlphaFoldDB" id="A0A6N9YNZ0"/>
<keyword evidence="2" id="KW-0808">Transferase</keyword>
<evidence type="ECO:0000313" key="3">
    <source>
        <dbReference type="Proteomes" id="UP000469185"/>
    </source>
</evidence>
<evidence type="ECO:0000313" key="2">
    <source>
        <dbReference type="EMBL" id="NED96549.1"/>
    </source>
</evidence>
<protein>
    <submittedName>
        <fullName evidence="2">Glycosyltransferase family 2 protein</fullName>
    </submittedName>
</protein>
<keyword evidence="3" id="KW-1185">Reference proteome</keyword>
<reference evidence="2 3" key="1">
    <citation type="submission" date="2020-02" db="EMBL/GenBank/DDBJ databases">
        <authorList>
            <person name="Li X.-J."/>
            <person name="Feng X.-M."/>
        </authorList>
    </citation>
    <scope>NUCLEOTIDE SEQUENCE [LARGE SCALE GENOMIC DNA]</scope>
    <source>
        <strain evidence="2 3">CGMCC 4.7225</strain>
    </source>
</reference>
<dbReference type="InterPro" id="IPR029044">
    <property type="entry name" value="Nucleotide-diphossugar_trans"/>
</dbReference>
<proteinExistence type="predicted"/>
<dbReference type="Gene3D" id="3.90.550.10">
    <property type="entry name" value="Spore Coat Polysaccharide Biosynthesis Protein SpsA, Chain A"/>
    <property type="match status" value="1"/>
</dbReference>
<organism evidence="2 3">
    <name type="scientific">Phytoactinopolyspora alkaliphila</name>
    <dbReference type="NCBI Taxonomy" id="1783498"/>
    <lineage>
        <taxon>Bacteria</taxon>
        <taxon>Bacillati</taxon>
        <taxon>Actinomycetota</taxon>
        <taxon>Actinomycetes</taxon>
        <taxon>Jiangellales</taxon>
        <taxon>Jiangellaceae</taxon>
        <taxon>Phytoactinopolyspora</taxon>
    </lineage>
</organism>
<dbReference type="GO" id="GO:0016740">
    <property type="term" value="F:transferase activity"/>
    <property type="evidence" value="ECO:0007669"/>
    <property type="project" value="UniProtKB-KW"/>
</dbReference>
<dbReference type="EMBL" id="JAAGOB010000007">
    <property type="protein sequence ID" value="NED96549.1"/>
    <property type="molecule type" value="Genomic_DNA"/>
</dbReference>
<dbReference type="Proteomes" id="UP000469185">
    <property type="component" value="Unassembled WGS sequence"/>
</dbReference>